<sequence>MDFGKWSIQAPKAFIGIVIATLLKVHQQSFNVDFIKLIIFT</sequence>
<accession>A0A0E9PP93</accession>
<reference evidence="1" key="2">
    <citation type="journal article" date="2015" name="Fish Shellfish Immunol.">
        <title>Early steps in the European eel (Anguilla anguilla)-Vibrio vulnificus interaction in the gills: Role of the RtxA13 toxin.</title>
        <authorList>
            <person name="Callol A."/>
            <person name="Pajuelo D."/>
            <person name="Ebbesson L."/>
            <person name="Teles M."/>
            <person name="MacKenzie S."/>
            <person name="Amaro C."/>
        </authorList>
    </citation>
    <scope>NUCLEOTIDE SEQUENCE</scope>
</reference>
<name>A0A0E9PP93_ANGAN</name>
<dbReference type="AlphaFoldDB" id="A0A0E9PP93"/>
<organism evidence="1">
    <name type="scientific">Anguilla anguilla</name>
    <name type="common">European freshwater eel</name>
    <name type="synonym">Muraena anguilla</name>
    <dbReference type="NCBI Taxonomy" id="7936"/>
    <lineage>
        <taxon>Eukaryota</taxon>
        <taxon>Metazoa</taxon>
        <taxon>Chordata</taxon>
        <taxon>Craniata</taxon>
        <taxon>Vertebrata</taxon>
        <taxon>Euteleostomi</taxon>
        <taxon>Actinopterygii</taxon>
        <taxon>Neopterygii</taxon>
        <taxon>Teleostei</taxon>
        <taxon>Anguilliformes</taxon>
        <taxon>Anguillidae</taxon>
        <taxon>Anguilla</taxon>
    </lineage>
</organism>
<protein>
    <submittedName>
        <fullName evidence="1">Uncharacterized protein</fullName>
    </submittedName>
</protein>
<reference evidence="1" key="1">
    <citation type="submission" date="2014-11" db="EMBL/GenBank/DDBJ databases">
        <authorList>
            <person name="Amaro Gonzalez C."/>
        </authorList>
    </citation>
    <scope>NUCLEOTIDE SEQUENCE</scope>
</reference>
<evidence type="ECO:0000313" key="1">
    <source>
        <dbReference type="EMBL" id="JAH05885.1"/>
    </source>
</evidence>
<proteinExistence type="predicted"/>
<dbReference type="EMBL" id="GBXM01102692">
    <property type="protein sequence ID" value="JAH05885.1"/>
    <property type="molecule type" value="Transcribed_RNA"/>
</dbReference>